<dbReference type="PIRSF" id="PIRSF019422">
    <property type="entry name" value="MltA"/>
    <property type="match status" value="1"/>
</dbReference>
<proteinExistence type="predicted"/>
<dbReference type="GO" id="GO:0008933">
    <property type="term" value="F:peptidoglycan lytic transglycosylase activity"/>
    <property type="evidence" value="ECO:0007669"/>
    <property type="project" value="TreeGrafter"/>
</dbReference>
<dbReference type="SUPFAM" id="SSF50685">
    <property type="entry name" value="Barwin-like endoglucanases"/>
    <property type="match status" value="1"/>
</dbReference>
<dbReference type="AlphaFoldDB" id="A0A562S498"/>
<accession>A0A562S498</accession>
<evidence type="ECO:0000256" key="3">
    <source>
        <dbReference type="ARBA" id="ARBA00023239"/>
    </source>
</evidence>
<dbReference type="Proteomes" id="UP000318307">
    <property type="component" value="Unassembled WGS sequence"/>
</dbReference>
<dbReference type="Gene3D" id="2.40.40.10">
    <property type="entry name" value="RlpA-like domain"/>
    <property type="match status" value="1"/>
</dbReference>
<dbReference type="GO" id="GO:0009253">
    <property type="term" value="P:peptidoglycan catabolic process"/>
    <property type="evidence" value="ECO:0007669"/>
    <property type="project" value="TreeGrafter"/>
</dbReference>
<sequence length="473" mass="52921">MNTPFFPADRDARRSDLSIRPISGMKIPFAPLSLWERVGVRVQFSGTFNLGSNLKEKREGLNSGLSFVFFLILLLTLSACSGKTPPAPDPEPVHPETHRPLIRLSPEAYPVFSDDLQYEGLLAVLYKSLEFYRRISPDRPVRFGEDVYPASHMIATTRELMALVHTRPDPETLNRAIRENFLVYRAAGTPPPGSDSRPEGKVLFTGYYEPLLRGSLSQREGFRVPLHGMPEDLVEVDLSPFGQEYQGKRIRGRWTGSTFAPYPDRDAIVHGGALDGKAPVVAYLACPIDKFFLQVQGSGIVYLEEGGFIRVHYRGQNGRAYRSVGTHLIRTGRVPREEMSMQRIRQYLLENPEEQREILSYNPSYVFFHTVPDGPIGALGFPLTPGRSVAVDRRIFPDGAPVFIEAEKPVIYADGSIANWQPFSRFMAAQDTGGAIRGSGRADIFFGNDRYAEIAAGHLQHAGEMYFLVLPMQ</sequence>
<evidence type="ECO:0000256" key="5">
    <source>
        <dbReference type="ARBA" id="ARBA00030918"/>
    </source>
</evidence>
<dbReference type="InterPro" id="IPR036908">
    <property type="entry name" value="RlpA-like_sf"/>
</dbReference>
<gene>
    <name evidence="7" type="ORF">LZ24_00872</name>
</gene>
<protein>
    <recommendedName>
        <fullName evidence="2">peptidoglycan lytic exotransglycosylase</fullName>
        <ecNumber evidence="2">4.2.2.n1</ecNumber>
    </recommendedName>
    <alternativeName>
        <fullName evidence="5">Murein hydrolase A</fullName>
    </alternativeName>
</protein>
<dbReference type="EMBL" id="VLLC01000004">
    <property type="protein sequence ID" value="TWI75420.1"/>
    <property type="molecule type" value="Genomic_DNA"/>
</dbReference>
<dbReference type="GO" id="GO:0019867">
    <property type="term" value="C:outer membrane"/>
    <property type="evidence" value="ECO:0007669"/>
    <property type="project" value="InterPro"/>
</dbReference>
<dbReference type="InterPro" id="IPR010611">
    <property type="entry name" value="3D_dom"/>
</dbReference>
<dbReference type="PANTHER" id="PTHR30124:SF0">
    <property type="entry name" value="MEMBRANE-BOUND LYTIC MUREIN TRANSGLYCOSYLASE A"/>
    <property type="match status" value="1"/>
</dbReference>
<dbReference type="Pfam" id="PF06725">
    <property type="entry name" value="3D"/>
    <property type="match status" value="1"/>
</dbReference>
<comment type="catalytic activity">
    <reaction evidence="1">
        <text>Exolytic cleavage of the (1-&gt;4)-beta-glycosidic linkage between N-acetylmuramic acid (MurNAc) and N-acetylglucosamine (GlcNAc) residues in peptidoglycan, from either the reducing or the non-reducing ends of the peptidoglycan chains, with concomitant formation of a 1,6-anhydrobond in the MurNAc residue.</text>
        <dbReference type="EC" id="4.2.2.n1"/>
    </reaction>
</comment>
<name>A0A562S498_9BACT</name>
<dbReference type="GO" id="GO:0009254">
    <property type="term" value="P:peptidoglycan turnover"/>
    <property type="evidence" value="ECO:0007669"/>
    <property type="project" value="InterPro"/>
</dbReference>
<evidence type="ECO:0000313" key="8">
    <source>
        <dbReference type="Proteomes" id="UP000318307"/>
    </source>
</evidence>
<evidence type="ECO:0000259" key="6">
    <source>
        <dbReference type="SMART" id="SM00925"/>
    </source>
</evidence>
<evidence type="ECO:0000313" key="7">
    <source>
        <dbReference type="EMBL" id="TWI75420.1"/>
    </source>
</evidence>
<dbReference type="RefSeq" id="WP_144682689.1">
    <property type="nucleotide sequence ID" value="NZ_VLLC01000004.1"/>
</dbReference>
<dbReference type="PANTHER" id="PTHR30124">
    <property type="entry name" value="MEMBRANE-BOUND LYTIC MUREIN TRANSGLYCOSYLASE A"/>
    <property type="match status" value="1"/>
</dbReference>
<dbReference type="Pfam" id="PF03562">
    <property type="entry name" value="MltA"/>
    <property type="match status" value="1"/>
</dbReference>
<keyword evidence="3" id="KW-0456">Lyase</keyword>
<dbReference type="GO" id="GO:0004553">
    <property type="term" value="F:hydrolase activity, hydrolyzing O-glycosyl compounds"/>
    <property type="evidence" value="ECO:0007669"/>
    <property type="project" value="InterPro"/>
</dbReference>
<dbReference type="EC" id="4.2.2.n1" evidence="2"/>
<feature type="domain" description="Lytic transglycosylase MltA" evidence="6">
    <location>
        <begin position="211"/>
        <end position="369"/>
    </location>
</feature>
<dbReference type="InterPro" id="IPR026044">
    <property type="entry name" value="MltA"/>
</dbReference>
<dbReference type="CDD" id="cd14668">
    <property type="entry name" value="mlta_B"/>
    <property type="match status" value="1"/>
</dbReference>
<dbReference type="Gene3D" id="2.40.240.50">
    <property type="entry name" value="Barwin-like endoglucanases"/>
    <property type="match status" value="1"/>
</dbReference>
<dbReference type="InterPro" id="IPR005300">
    <property type="entry name" value="MltA_B"/>
</dbReference>
<dbReference type="SMART" id="SM00925">
    <property type="entry name" value="MltA"/>
    <property type="match status" value="1"/>
</dbReference>
<evidence type="ECO:0000256" key="1">
    <source>
        <dbReference type="ARBA" id="ARBA00001420"/>
    </source>
</evidence>
<comment type="caution">
    <text evidence="7">The sequence shown here is derived from an EMBL/GenBank/DDBJ whole genome shotgun (WGS) entry which is preliminary data.</text>
</comment>
<dbReference type="GO" id="GO:0071555">
    <property type="term" value="P:cell wall organization"/>
    <property type="evidence" value="ECO:0007669"/>
    <property type="project" value="UniProtKB-KW"/>
</dbReference>
<evidence type="ECO:0000256" key="2">
    <source>
        <dbReference type="ARBA" id="ARBA00012587"/>
    </source>
</evidence>
<keyword evidence="4" id="KW-0961">Cell wall biogenesis/degradation</keyword>
<dbReference type="CDD" id="cd14485">
    <property type="entry name" value="mltA_like_LT_A"/>
    <property type="match status" value="1"/>
</dbReference>
<dbReference type="OrthoDB" id="9783686at2"/>
<keyword evidence="8" id="KW-1185">Reference proteome</keyword>
<reference evidence="7 8" key="1">
    <citation type="submission" date="2019-07" db="EMBL/GenBank/DDBJ databases">
        <title>Genome sequencing of 100 strains of the haloalkaliphilic chemolithoautotrophic sulfur-oxidizing bacterium Thioalkalivibrio.</title>
        <authorList>
            <person name="Muyzer G."/>
        </authorList>
    </citation>
    <scope>NUCLEOTIDE SEQUENCE [LARGE SCALE GENOMIC DNA]</scope>
    <source>
        <strain evidence="7 8">ASO4-4</strain>
    </source>
</reference>
<evidence type="ECO:0000256" key="4">
    <source>
        <dbReference type="ARBA" id="ARBA00023316"/>
    </source>
</evidence>
<organism evidence="7 8">
    <name type="scientific">Desulfobotulus alkaliphilus</name>
    <dbReference type="NCBI Taxonomy" id="622671"/>
    <lineage>
        <taxon>Bacteria</taxon>
        <taxon>Pseudomonadati</taxon>
        <taxon>Thermodesulfobacteriota</taxon>
        <taxon>Desulfobacteria</taxon>
        <taxon>Desulfobacterales</taxon>
        <taxon>Desulfobacteraceae</taxon>
        <taxon>Desulfobotulus</taxon>
    </lineage>
</organism>